<sequence>MLHRAPFCIVFVTVFVCFSTTAQSCGQVNCVGGTCFQHFNVDLNWKSALNYCQNISHPNATLSAIHNAFEDNALITSMGCFADFAWIGLHLVGDSNSAQWEWADGTPLSYNNWGLNEPKNGTNCAQICHFNFSDQSCVAGKWIGVDCNDTENVSCMYANPTIGTTTGLSNNA</sequence>
<dbReference type="PROSITE" id="PS50041">
    <property type="entry name" value="C_TYPE_LECTIN_2"/>
    <property type="match status" value="1"/>
</dbReference>
<dbReference type="InterPro" id="IPR001304">
    <property type="entry name" value="C-type_lectin-like"/>
</dbReference>
<dbReference type="SMART" id="SM00034">
    <property type="entry name" value="CLECT"/>
    <property type="match status" value="1"/>
</dbReference>
<proteinExistence type="predicted"/>
<dbReference type="PROSITE" id="PS51257">
    <property type="entry name" value="PROKAR_LIPOPROTEIN"/>
    <property type="match status" value="1"/>
</dbReference>
<evidence type="ECO:0000259" key="2">
    <source>
        <dbReference type="PROSITE" id="PS50041"/>
    </source>
</evidence>
<accession>A0A914VLF4</accession>
<dbReference type="Pfam" id="PF00059">
    <property type="entry name" value="Lectin_C"/>
    <property type="match status" value="1"/>
</dbReference>
<feature type="chain" id="PRO_5037984992" evidence="1">
    <location>
        <begin position="23"/>
        <end position="172"/>
    </location>
</feature>
<evidence type="ECO:0000313" key="3">
    <source>
        <dbReference type="Proteomes" id="UP000887566"/>
    </source>
</evidence>
<dbReference type="WBParaSite" id="PSAMB.scaffold2078size25558.g16331.t1">
    <property type="protein sequence ID" value="PSAMB.scaffold2078size25558.g16331.t1"/>
    <property type="gene ID" value="PSAMB.scaffold2078size25558.g16331"/>
</dbReference>
<keyword evidence="1" id="KW-0732">Signal</keyword>
<dbReference type="Gene3D" id="3.10.100.10">
    <property type="entry name" value="Mannose-Binding Protein A, subunit A"/>
    <property type="match status" value="1"/>
</dbReference>
<feature type="domain" description="C-type lectin" evidence="2">
    <location>
        <begin position="31"/>
        <end position="156"/>
    </location>
</feature>
<evidence type="ECO:0000313" key="4">
    <source>
        <dbReference type="WBParaSite" id="PSAMB.scaffold2078size25558.g16331.t1"/>
    </source>
</evidence>
<protein>
    <submittedName>
        <fullName evidence="4">C-type lectin domain-containing protein</fullName>
    </submittedName>
</protein>
<dbReference type="InterPro" id="IPR016186">
    <property type="entry name" value="C-type_lectin-like/link_sf"/>
</dbReference>
<evidence type="ECO:0000256" key="1">
    <source>
        <dbReference type="SAM" id="SignalP"/>
    </source>
</evidence>
<name>A0A914VLF4_9BILA</name>
<dbReference type="AlphaFoldDB" id="A0A914VLF4"/>
<feature type="signal peptide" evidence="1">
    <location>
        <begin position="1"/>
        <end position="22"/>
    </location>
</feature>
<dbReference type="InterPro" id="IPR016187">
    <property type="entry name" value="CTDL_fold"/>
</dbReference>
<organism evidence="3 4">
    <name type="scientific">Plectus sambesii</name>
    <dbReference type="NCBI Taxonomy" id="2011161"/>
    <lineage>
        <taxon>Eukaryota</taxon>
        <taxon>Metazoa</taxon>
        <taxon>Ecdysozoa</taxon>
        <taxon>Nematoda</taxon>
        <taxon>Chromadorea</taxon>
        <taxon>Plectida</taxon>
        <taxon>Plectina</taxon>
        <taxon>Plectoidea</taxon>
        <taxon>Plectidae</taxon>
        <taxon>Plectus</taxon>
    </lineage>
</organism>
<keyword evidence="3" id="KW-1185">Reference proteome</keyword>
<reference evidence="4" key="1">
    <citation type="submission" date="2022-11" db="UniProtKB">
        <authorList>
            <consortium name="WormBaseParasite"/>
        </authorList>
    </citation>
    <scope>IDENTIFICATION</scope>
</reference>
<dbReference type="SUPFAM" id="SSF56436">
    <property type="entry name" value="C-type lectin-like"/>
    <property type="match status" value="1"/>
</dbReference>
<dbReference type="InterPro" id="IPR050111">
    <property type="entry name" value="C-type_lectin/snaclec_domain"/>
</dbReference>
<dbReference type="CDD" id="cd00037">
    <property type="entry name" value="CLECT"/>
    <property type="match status" value="1"/>
</dbReference>
<dbReference type="PANTHER" id="PTHR22803">
    <property type="entry name" value="MANNOSE, PHOSPHOLIPASE, LECTIN RECEPTOR RELATED"/>
    <property type="match status" value="1"/>
</dbReference>
<dbReference type="Proteomes" id="UP000887566">
    <property type="component" value="Unplaced"/>
</dbReference>